<organism evidence="2 3">
    <name type="scientific">Hymenobacter nitidus</name>
    <dbReference type="NCBI Taxonomy" id="2880929"/>
    <lineage>
        <taxon>Bacteria</taxon>
        <taxon>Pseudomonadati</taxon>
        <taxon>Bacteroidota</taxon>
        <taxon>Cytophagia</taxon>
        <taxon>Cytophagales</taxon>
        <taxon>Hymenobacteraceae</taxon>
        <taxon>Hymenobacter</taxon>
    </lineage>
</organism>
<dbReference type="SUPFAM" id="SSF49373">
    <property type="entry name" value="Invasin/intimin cell-adhesion fragments"/>
    <property type="match status" value="1"/>
</dbReference>
<proteinExistence type="predicted"/>
<dbReference type="RefSeq" id="WP_226189710.1">
    <property type="nucleotide sequence ID" value="NZ_JAJADQ010000013.1"/>
</dbReference>
<comment type="caution">
    <text evidence="2">The sequence shown here is derived from an EMBL/GenBank/DDBJ whole genome shotgun (WGS) entry which is preliminary data.</text>
</comment>
<protein>
    <recommendedName>
        <fullName evidence="4">Big-1 domain-containing protein</fullName>
    </recommendedName>
</protein>
<evidence type="ECO:0000313" key="3">
    <source>
        <dbReference type="Proteomes" id="UP001165297"/>
    </source>
</evidence>
<dbReference type="PROSITE" id="PS51257">
    <property type="entry name" value="PROKAR_LIPOPROTEIN"/>
    <property type="match status" value="1"/>
</dbReference>
<evidence type="ECO:0000313" key="2">
    <source>
        <dbReference type="EMBL" id="MCB2380059.1"/>
    </source>
</evidence>
<accession>A0ABS8AKN2</accession>
<evidence type="ECO:0008006" key="4">
    <source>
        <dbReference type="Google" id="ProtNLM"/>
    </source>
</evidence>
<gene>
    <name evidence="2" type="ORF">LGH70_20865</name>
</gene>
<keyword evidence="3" id="KW-1185">Reference proteome</keyword>
<reference evidence="2" key="1">
    <citation type="submission" date="2021-10" db="EMBL/GenBank/DDBJ databases">
        <authorList>
            <person name="Dean J.D."/>
            <person name="Kim M.K."/>
            <person name="Newey C.N."/>
            <person name="Stoker T.S."/>
            <person name="Thompson D.W."/>
            <person name="Grose J.H."/>
        </authorList>
    </citation>
    <scope>NUCLEOTIDE SEQUENCE</scope>
    <source>
        <strain evidence="2">BT635</strain>
    </source>
</reference>
<dbReference type="Proteomes" id="UP001165297">
    <property type="component" value="Unassembled WGS sequence"/>
</dbReference>
<dbReference type="Gene3D" id="2.60.40.10">
    <property type="entry name" value="Immunoglobulins"/>
    <property type="match status" value="1"/>
</dbReference>
<name>A0ABS8AKN2_9BACT</name>
<keyword evidence="1" id="KW-0732">Signal</keyword>
<dbReference type="EMBL" id="JAJADQ010000013">
    <property type="protein sequence ID" value="MCB2380059.1"/>
    <property type="molecule type" value="Genomic_DNA"/>
</dbReference>
<dbReference type="InterPro" id="IPR013783">
    <property type="entry name" value="Ig-like_fold"/>
</dbReference>
<feature type="chain" id="PRO_5045367302" description="Big-1 domain-containing protein" evidence="1">
    <location>
        <begin position="23"/>
        <end position="249"/>
    </location>
</feature>
<feature type="signal peptide" evidence="1">
    <location>
        <begin position="1"/>
        <end position="22"/>
    </location>
</feature>
<dbReference type="InterPro" id="IPR008964">
    <property type="entry name" value="Invasin/intimin_cell_adhesion"/>
</dbReference>
<sequence length="249" mass="26255">MKTVVRYSLVVVLSLLSTGCYQPDKYDNPSPDLVQLEHTGTPLTGLADGTTPTEIRARISSDAARSKRTVVFRTTLGSFVGGKGDSLRTEAAADFVATAKLISPSEGSATVSAKTYGVEANPKVQVTFARVYPTRITVSVDSFAVSNSITNELLLTATLSSTDGRPSAGTLVTFDATYPSNPAGPQATAGSFVNNIRQARTDANGVARIRYSPGGIDYQGYLTITATTSSALNTPPDLAASTRVFLYRK</sequence>
<evidence type="ECO:0000256" key="1">
    <source>
        <dbReference type="SAM" id="SignalP"/>
    </source>
</evidence>